<feature type="region of interest" description="Disordered" evidence="1">
    <location>
        <begin position="115"/>
        <end position="154"/>
    </location>
</feature>
<feature type="compositionally biased region" description="Basic residues" evidence="1">
    <location>
        <begin position="132"/>
        <end position="143"/>
    </location>
</feature>
<keyword evidence="3" id="KW-1185">Reference proteome</keyword>
<name>A0A8J5LA11_ZINOF</name>
<evidence type="ECO:0000313" key="2">
    <source>
        <dbReference type="EMBL" id="KAG6506137.1"/>
    </source>
</evidence>
<dbReference type="AlphaFoldDB" id="A0A8J5LA11"/>
<reference evidence="2 3" key="1">
    <citation type="submission" date="2020-08" db="EMBL/GenBank/DDBJ databases">
        <title>Plant Genome Project.</title>
        <authorList>
            <person name="Zhang R.-G."/>
        </authorList>
    </citation>
    <scope>NUCLEOTIDE SEQUENCE [LARGE SCALE GENOMIC DNA]</scope>
    <source>
        <tissue evidence="2">Rhizome</tissue>
    </source>
</reference>
<dbReference type="InterPro" id="IPR025322">
    <property type="entry name" value="PADRE_dom"/>
</dbReference>
<evidence type="ECO:0000313" key="3">
    <source>
        <dbReference type="Proteomes" id="UP000734854"/>
    </source>
</evidence>
<dbReference type="Pfam" id="PF14009">
    <property type="entry name" value="PADRE"/>
    <property type="match status" value="1"/>
</dbReference>
<dbReference type="EMBL" id="JACMSC010000009">
    <property type="protein sequence ID" value="KAG6506137.1"/>
    <property type="molecule type" value="Genomic_DNA"/>
</dbReference>
<dbReference type="PANTHER" id="PTHR33052">
    <property type="entry name" value="DUF4228 DOMAIN PROTEIN-RELATED"/>
    <property type="match status" value="1"/>
</dbReference>
<gene>
    <name evidence="2" type="ORF">ZIOFF_031454</name>
</gene>
<comment type="caution">
    <text evidence="2">The sequence shown here is derived from an EMBL/GenBank/DDBJ whole genome shotgun (WGS) entry which is preliminary data.</text>
</comment>
<proteinExistence type="predicted"/>
<organism evidence="2 3">
    <name type="scientific">Zingiber officinale</name>
    <name type="common">Ginger</name>
    <name type="synonym">Amomum zingiber</name>
    <dbReference type="NCBI Taxonomy" id="94328"/>
    <lineage>
        <taxon>Eukaryota</taxon>
        <taxon>Viridiplantae</taxon>
        <taxon>Streptophyta</taxon>
        <taxon>Embryophyta</taxon>
        <taxon>Tracheophyta</taxon>
        <taxon>Spermatophyta</taxon>
        <taxon>Magnoliopsida</taxon>
        <taxon>Liliopsida</taxon>
        <taxon>Zingiberales</taxon>
        <taxon>Zingiberaceae</taxon>
        <taxon>Zingiber</taxon>
    </lineage>
</organism>
<evidence type="ECO:0008006" key="4">
    <source>
        <dbReference type="Google" id="ProtNLM"/>
    </source>
</evidence>
<dbReference type="OrthoDB" id="843671at2759"/>
<accession>A0A8J5LA11</accession>
<sequence>MGSCHSCDAAAAVAPANATTAIVVVLPDGGLREYQRPVTAGGVLGKDGVRFFLCDADDMEIEASAPEVRAAEELRLGQLYFVLPRATLRRPLQAEDLAALAVKASESLARRCGKGEEVAASPALPAVETGGGKRRGGRGRGRSRFVPDLSAVPE</sequence>
<dbReference type="Proteomes" id="UP000734854">
    <property type="component" value="Unassembled WGS sequence"/>
</dbReference>
<protein>
    <recommendedName>
        <fullName evidence="4">DUF4228 domain protein</fullName>
    </recommendedName>
</protein>
<evidence type="ECO:0000256" key="1">
    <source>
        <dbReference type="SAM" id="MobiDB-lite"/>
    </source>
</evidence>